<feature type="compositionally biased region" description="Polar residues" evidence="1">
    <location>
        <begin position="77"/>
        <end position="109"/>
    </location>
</feature>
<sequence>MNHGKFLDANAQGGVVRAGRTAAPHRSATPPHQRARDCTAAPVETLSSPSVADRRDPGPRPGRLHPDREPAEADAGTQLQARSPTEPNDFTHFGLTTSQLYEVEQQSLT</sequence>
<feature type="region of interest" description="Disordered" evidence="1">
    <location>
        <begin position="1"/>
        <end position="109"/>
    </location>
</feature>
<proteinExistence type="predicted"/>
<evidence type="ECO:0000256" key="1">
    <source>
        <dbReference type="SAM" id="MobiDB-lite"/>
    </source>
</evidence>
<feature type="compositionally biased region" description="Basic and acidic residues" evidence="1">
    <location>
        <begin position="52"/>
        <end position="71"/>
    </location>
</feature>
<keyword evidence="3" id="KW-1185">Reference proteome</keyword>
<protein>
    <submittedName>
        <fullName evidence="2">Uncharacterized protein</fullName>
    </submittedName>
</protein>
<evidence type="ECO:0000313" key="3">
    <source>
        <dbReference type="Proteomes" id="UP000597656"/>
    </source>
</evidence>
<name>A0ABQ2IJA1_9PSEU</name>
<dbReference type="EMBL" id="BMNC01000009">
    <property type="protein sequence ID" value="GGN09891.1"/>
    <property type="molecule type" value="Genomic_DNA"/>
</dbReference>
<evidence type="ECO:0000313" key="2">
    <source>
        <dbReference type="EMBL" id="GGN09891.1"/>
    </source>
</evidence>
<dbReference type="Proteomes" id="UP000597656">
    <property type="component" value="Unassembled WGS sequence"/>
</dbReference>
<reference evidence="3" key="1">
    <citation type="journal article" date="2019" name="Int. J. Syst. Evol. Microbiol.">
        <title>The Global Catalogue of Microorganisms (GCM) 10K type strain sequencing project: providing services to taxonomists for standard genome sequencing and annotation.</title>
        <authorList>
            <consortium name="The Broad Institute Genomics Platform"/>
            <consortium name="The Broad Institute Genome Sequencing Center for Infectious Disease"/>
            <person name="Wu L."/>
            <person name="Ma J."/>
        </authorList>
    </citation>
    <scope>NUCLEOTIDE SEQUENCE [LARGE SCALE GENOMIC DNA]</scope>
    <source>
        <strain evidence="3">CGMCC 4.7319</strain>
    </source>
</reference>
<comment type="caution">
    <text evidence="2">The sequence shown here is derived from an EMBL/GenBank/DDBJ whole genome shotgun (WGS) entry which is preliminary data.</text>
</comment>
<gene>
    <name evidence="2" type="ORF">GCM10011609_57020</name>
</gene>
<organism evidence="2 3">
    <name type="scientific">Lentzea pudingi</name>
    <dbReference type="NCBI Taxonomy" id="1789439"/>
    <lineage>
        <taxon>Bacteria</taxon>
        <taxon>Bacillati</taxon>
        <taxon>Actinomycetota</taxon>
        <taxon>Actinomycetes</taxon>
        <taxon>Pseudonocardiales</taxon>
        <taxon>Pseudonocardiaceae</taxon>
        <taxon>Lentzea</taxon>
    </lineage>
</organism>
<accession>A0ABQ2IJA1</accession>